<accession>A0A8H4EG35</accession>
<sequence length="458" mass="53062">MDEKLRTPPVNPLLLRIQTSIASLRLTTYTNYNLLPINPTQSNFRHRPTRSLFLHFIKRKWGYLCFGLLLFIIVIVRIHIRRSIDPFEETPAITGHSQPQSPPPPRPPPLFSTFTDNYPKQLAILIVPSSNESIDTYSKMIVDTWGTMAMNDKSLSVDLWFASPNDTLRKFGWPNIPGFEDKTNLDDKKSKGKDKNGSEETEEDSENSKTSKKLPGQENLKEMMKELVEQTMVFEEPAELSPEQQSFRTVTKALHFLYAYHLDHYNYFLKITDKTFVRLPRLLELLSKTKRKPQLIGRPDIDYSTKVKFCWRGPGYLLSKDLLAIIGPHLPFCLEDKTITEDIAMERCLYNNAPNFIGCEDFTNGTGHEFLYLRPDDEVNWANIVHPERKFSDGYHGGWTFADSVIVGGITNVEILKDLESWYGPGGKYEKIIERRRMLFRKKLMREMNNNNSPQNKF</sequence>
<reference evidence="9 10" key="1">
    <citation type="journal article" date="2019" name="Environ. Microbiol.">
        <title>At the nexus of three kingdoms: the genome of the mycorrhizal fungus Gigaspora margarita provides insights into plant, endobacterial and fungal interactions.</title>
        <authorList>
            <person name="Venice F."/>
            <person name="Ghignone S."/>
            <person name="Salvioli di Fossalunga A."/>
            <person name="Amselem J."/>
            <person name="Novero M."/>
            <person name="Xianan X."/>
            <person name="Sedzielewska Toro K."/>
            <person name="Morin E."/>
            <person name="Lipzen A."/>
            <person name="Grigoriev I.V."/>
            <person name="Henrissat B."/>
            <person name="Martin F.M."/>
            <person name="Bonfante P."/>
        </authorList>
    </citation>
    <scope>NUCLEOTIDE SEQUENCE [LARGE SCALE GENOMIC DNA]</scope>
    <source>
        <strain evidence="9 10">BEG34</strain>
    </source>
</reference>
<evidence type="ECO:0000256" key="6">
    <source>
        <dbReference type="ARBA" id="ARBA00023136"/>
    </source>
</evidence>
<feature type="compositionally biased region" description="Basic and acidic residues" evidence="7">
    <location>
        <begin position="182"/>
        <end position="198"/>
    </location>
</feature>
<evidence type="ECO:0000256" key="4">
    <source>
        <dbReference type="ARBA" id="ARBA00022968"/>
    </source>
</evidence>
<comment type="subcellular location">
    <subcellularLocation>
        <location evidence="1">Membrane</location>
        <topology evidence="1">Single-pass type II membrane protein</topology>
    </subcellularLocation>
</comment>
<evidence type="ECO:0000256" key="1">
    <source>
        <dbReference type="ARBA" id="ARBA00004606"/>
    </source>
</evidence>
<feature type="transmembrane region" description="Helical" evidence="8">
    <location>
        <begin position="61"/>
        <end position="80"/>
    </location>
</feature>
<protein>
    <submittedName>
        <fullName evidence="9">Chondroitin sulfate synthase 1-like</fullName>
    </submittedName>
</protein>
<evidence type="ECO:0000256" key="2">
    <source>
        <dbReference type="ARBA" id="ARBA00006462"/>
    </source>
</evidence>
<dbReference type="Proteomes" id="UP000439903">
    <property type="component" value="Unassembled WGS sequence"/>
</dbReference>
<proteinExistence type="inferred from homology"/>
<dbReference type="GO" id="GO:0016263">
    <property type="term" value="F:glycoprotein-N-acetylgalactosamine 3-beta-galactosyltransferase activity"/>
    <property type="evidence" value="ECO:0007669"/>
    <property type="project" value="TreeGrafter"/>
</dbReference>
<feature type="region of interest" description="Disordered" evidence="7">
    <location>
        <begin position="182"/>
        <end position="218"/>
    </location>
</feature>
<gene>
    <name evidence="9" type="ORF">F8M41_023901</name>
</gene>
<dbReference type="EMBL" id="WTPW01000793">
    <property type="protein sequence ID" value="KAF0479091.1"/>
    <property type="molecule type" value="Genomic_DNA"/>
</dbReference>
<evidence type="ECO:0000256" key="8">
    <source>
        <dbReference type="SAM" id="Phobius"/>
    </source>
</evidence>
<keyword evidence="3 8" id="KW-0812">Transmembrane</keyword>
<feature type="region of interest" description="Disordered" evidence="7">
    <location>
        <begin position="90"/>
        <end position="112"/>
    </location>
</feature>
<dbReference type="InterPro" id="IPR026050">
    <property type="entry name" value="C1GALT1/C1GALT1_chp1"/>
</dbReference>
<dbReference type="OrthoDB" id="661148at2759"/>
<evidence type="ECO:0000256" key="3">
    <source>
        <dbReference type="ARBA" id="ARBA00022692"/>
    </source>
</evidence>
<organism evidence="9 10">
    <name type="scientific">Gigaspora margarita</name>
    <dbReference type="NCBI Taxonomy" id="4874"/>
    <lineage>
        <taxon>Eukaryota</taxon>
        <taxon>Fungi</taxon>
        <taxon>Fungi incertae sedis</taxon>
        <taxon>Mucoromycota</taxon>
        <taxon>Glomeromycotina</taxon>
        <taxon>Glomeromycetes</taxon>
        <taxon>Diversisporales</taxon>
        <taxon>Gigasporaceae</taxon>
        <taxon>Gigaspora</taxon>
    </lineage>
</organism>
<keyword evidence="5 8" id="KW-1133">Transmembrane helix</keyword>
<dbReference type="GO" id="GO:0016020">
    <property type="term" value="C:membrane"/>
    <property type="evidence" value="ECO:0007669"/>
    <property type="project" value="UniProtKB-SubCell"/>
</dbReference>
<dbReference type="PANTHER" id="PTHR23033:SF14">
    <property type="entry name" value="GLYCOPROTEIN-N-ACETYLGALACTOSAMINE 3-BETA-GALACTOSYLTRANSFERASE 1-RELATED"/>
    <property type="match status" value="1"/>
</dbReference>
<keyword evidence="4" id="KW-0735">Signal-anchor</keyword>
<dbReference type="Gene3D" id="3.90.550.50">
    <property type="match status" value="1"/>
</dbReference>
<comment type="caution">
    <text evidence="9">The sequence shown here is derived from an EMBL/GenBank/DDBJ whole genome shotgun (WGS) entry which is preliminary data.</text>
</comment>
<feature type="compositionally biased region" description="Pro residues" evidence="7">
    <location>
        <begin position="100"/>
        <end position="110"/>
    </location>
</feature>
<evidence type="ECO:0000313" key="10">
    <source>
        <dbReference type="Proteomes" id="UP000439903"/>
    </source>
</evidence>
<dbReference type="AlphaFoldDB" id="A0A8H4EG35"/>
<evidence type="ECO:0000256" key="7">
    <source>
        <dbReference type="SAM" id="MobiDB-lite"/>
    </source>
</evidence>
<comment type="similarity">
    <text evidence="2">Belongs to the glycosyltransferase 31 family. Beta3-Gal-T subfamily.</text>
</comment>
<evidence type="ECO:0000313" key="9">
    <source>
        <dbReference type="EMBL" id="KAF0479091.1"/>
    </source>
</evidence>
<keyword evidence="6 8" id="KW-0472">Membrane</keyword>
<evidence type="ECO:0000256" key="5">
    <source>
        <dbReference type="ARBA" id="ARBA00022989"/>
    </source>
</evidence>
<name>A0A8H4EG35_GIGMA</name>
<keyword evidence="10" id="KW-1185">Reference proteome</keyword>
<dbReference type="PANTHER" id="PTHR23033">
    <property type="entry name" value="BETA1,3-GALACTOSYLTRANSFERASE"/>
    <property type="match status" value="1"/>
</dbReference>